<gene>
    <name evidence="2" type="ORF">CNY62_07295</name>
</gene>
<evidence type="ECO:0000313" key="3">
    <source>
        <dbReference type="Proteomes" id="UP000243591"/>
    </source>
</evidence>
<name>A0A1D2K0V5_BROTH</name>
<reference evidence="2 3" key="1">
    <citation type="submission" date="2017-09" db="EMBL/GenBank/DDBJ databases">
        <title>Complete Genome Sequences of Two Strains of the Meat Spoilage Bacterium Brochothrix thermosphacta Isolated from Ground Chicken.</title>
        <authorList>
            <person name="Paoli G.C."/>
            <person name="Wijey C."/>
            <person name="Chen C.-Y."/>
            <person name="Nguyen L."/>
            <person name="Yan X."/>
            <person name="Irwin P.L."/>
        </authorList>
    </citation>
    <scope>NUCLEOTIDE SEQUENCE [LARGE SCALE GENOMIC DNA]</scope>
    <source>
        <strain evidence="2 3">BI</strain>
    </source>
</reference>
<dbReference type="Proteomes" id="UP000243591">
    <property type="component" value="Chromosome"/>
</dbReference>
<keyword evidence="3" id="KW-1185">Reference proteome</keyword>
<dbReference type="KEGG" id="bths:CNY62_07295"/>
<dbReference type="RefSeq" id="WP_069125975.1">
    <property type="nucleotide sequence ID" value="NZ_CP023483.1"/>
</dbReference>
<dbReference type="OrthoDB" id="2795075at2"/>
<evidence type="ECO:0008006" key="4">
    <source>
        <dbReference type="Google" id="ProtNLM"/>
    </source>
</evidence>
<proteinExistence type="predicted"/>
<protein>
    <recommendedName>
        <fullName evidence="4">Lipoprotein</fullName>
    </recommendedName>
</protein>
<evidence type="ECO:0000313" key="2">
    <source>
        <dbReference type="EMBL" id="ATF26211.1"/>
    </source>
</evidence>
<dbReference type="EMBL" id="CP023483">
    <property type="protein sequence ID" value="ATF26211.1"/>
    <property type="molecule type" value="Genomic_DNA"/>
</dbReference>
<keyword evidence="1" id="KW-0732">Signal</keyword>
<accession>A0A1D2K0V5</accession>
<evidence type="ECO:0000256" key="1">
    <source>
        <dbReference type="SAM" id="SignalP"/>
    </source>
</evidence>
<organism evidence="2 3">
    <name type="scientific">Brochothrix thermosphacta</name>
    <name type="common">Microbacterium thermosphactum</name>
    <dbReference type="NCBI Taxonomy" id="2756"/>
    <lineage>
        <taxon>Bacteria</taxon>
        <taxon>Bacillati</taxon>
        <taxon>Bacillota</taxon>
        <taxon>Bacilli</taxon>
        <taxon>Bacillales</taxon>
        <taxon>Listeriaceae</taxon>
        <taxon>Brochothrix</taxon>
    </lineage>
</organism>
<dbReference type="AlphaFoldDB" id="A0A1D2K0V5"/>
<feature type="chain" id="PRO_5039317366" description="Lipoprotein" evidence="1">
    <location>
        <begin position="21"/>
        <end position="381"/>
    </location>
</feature>
<dbReference type="PROSITE" id="PS51257">
    <property type="entry name" value="PROKAR_LIPOPROTEIN"/>
    <property type="match status" value="1"/>
</dbReference>
<sequence>MKLKILLLIFIVILAGCSQPKTQGIPSEKITNFKPGSSGNLFLFYPSDNRVSQLKTYVKEVDNAGEVINVFSIEDADFRRAEPFQNPLYPNTIYLSLFGEAKIENFFYEFDLDTKTFAKKKIDYFKEPLGVSNVFHYGKQLNFSTILSHETGEQNEKDGLFNVSISNIDSEKTVETPYGASPAYTPLLGFNNNVFYGANLTLNKKDEFTGKGIVSTNLETGEFKFLNPENDTTASYLPFYTNDDFMFFLSDSGVFYKYDKDMRVTHHKFLTSEQLDKGYSIDIENKPLFINKHEALYTVSHSKTALLLLIDIDTLSFKEIPIKGSYESIRLMSYDNTKDEIYILGEKGDSADLLTLDDITLHIENKFKVDYPHLLDFVIKY</sequence>
<feature type="signal peptide" evidence="1">
    <location>
        <begin position="1"/>
        <end position="20"/>
    </location>
</feature>